<dbReference type="Proteomes" id="UP000479710">
    <property type="component" value="Unassembled WGS sequence"/>
</dbReference>
<dbReference type="AlphaFoldDB" id="A0A6G1DGI3"/>
<feature type="compositionally biased region" description="Acidic residues" evidence="1">
    <location>
        <begin position="23"/>
        <end position="33"/>
    </location>
</feature>
<dbReference type="EMBL" id="SPHZ02000006">
    <property type="protein sequence ID" value="KAF0911728.1"/>
    <property type="molecule type" value="Genomic_DNA"/>
</dbReference>
<sequence>MKTVAGPPRAEEEETDHYVIESVDPDGDEPAGADEEWRYFKKGKKKASSYVPIGTYDRDDPKIQKGSTFVDKATFIMIFKQFCIKNEFETKLKHSDQNRYKAKCNFSGCDEYWS</sequence>
<accession>A0A6G1DGI3</accession>
<organism evidence="2 3">
    <name type="scientific">Oryza meyeriana var. granulata</name>
    <dbReference type="NCBI Taxonomy" id="110450"/>
    <lineage>
        <taxon>Eukaryota</taxon>
        <taxon>Viridiplantae</taxon>
        <taxon>Streptophyta</taxon>
        <taxon>Embryophyta</taxon>
        <taxon>Tracheophyta</taxon>
        <taxon>Spermatophyta</taxon>
        <taxon>Magnoliopsida</taxon>
        <taxon>Liliopsida</taxon>
        <taxon>Poales</taxon>
        <taxon>Poaceae</taxon>
        <taxon>BOP clade</taxon>
        <taxon>Oryzoideae</taxon>
        <taxon>Oryzeae</taxon>
        <taxon>Oryzinae</taxon>
        <taxon>Oryza</taxon>
        <taxon>Oryza meyeriana</taxon>
    </lineage>
</organism>
<gene>
    <name evidence="2" type="ORF">E2562_011725</name>
</gene>
<evidence type="ECO:0000313" key="3">
    <source>
        <dbReference type="Proteomes" id="UP000479710"/>
    </source>
</evidence>
<protein>
    <submittedName>
        <fullName evidence="2">Uncharacterized protein</fullName>
    </submittedName>
</protein>
<keyword evidence="3" id="KW-1185">Reference proteome</keyword>
<evidence type="ECO:0000313" key="2">
    <source>
        <dbReference type="EMBL" id="KAF0911728.1"/>
    </source>
</evidence>
<name>A0A6G1DGI3_9ORYZ</name>
<dbReference type="OrthoDB" id="689777at2759"/>
<feature type="region of interest" description="Disordered" evidence="1">
    <location>
        <begin position="1"/>
        <end position="33"/>
    </location>
</feature>
<evidence type="ECO:0000256" key="1">
    <source>
        <dbReference type="SAM" id="MobiDB-lite"/>
    </source>
</evidence>
<proteinExistence type="predicted"/>
<comment type="caution">
    <text evidence="2">The sequence shown here is derived from an EMBL/GenBank/DDBJ whole genome shotgun (WGS) entry which is preliminary data.</text>
</comment>
<reference evidence="2 3" key="1">
    <citation type="submission" date="2019-11" db="EMBL/GenBank/DDBJ databases">
        <title>Whole genome sequence of Oryza granulata.</title>
        <authorList>
            <person name="Li W."/>
        </authorList>
    </citation>
    <scope>NUCLEOTIDE SEQUENCE [LARGE SCALE GENOMIC DNA]</scope>
    <source>
        <strain evidence="3">cv. Menghai</strain>
        <tissue evidence="2">Leaf</tissue>
    </source>
</reference>